<keyword evidence="1" id="KW-0732">Signal</keyword>
<organism evidence="2 3">
    <name type="scientific">Brachionus plicatilis</name>
    <name type="common">Marine rotifer</name>
    <name type="synonym">Brachionus muelleri</name>
    <dbReference type="NCBI Taxonomy" id="10195"/>
    <lineage>
        <taxon>Eukaryota</taxon>
        <taxon>Metazoa</taxon>
        <taxon>Spiralia</taxon>
        <taxon>Gnathifera</taxon>
        <taxon>Rotifera</taxon>
        <taxon>Eurotatoria</taxon>
        <taxon>Monogononta</taxon>
        <taxon>Pseudotrocha</taxon>
        <taxon>Ploima</taxon>
        <taxon>Brachionidae</taxon>
        <taxon>Brachionus</taxon>
    </lineage>
</organism>
<feature type="signal peptide" evidence="1">
    <location>
        <begin position="1"/>
        <end position="23"/>
    </location>
</feature>
<gene>
    <name evidence="2" type="ORF">BpHYR1_024996</name>
</gene>
<comment type="caution">
    <text evidence="2">The sequence shown here is derived from an EMBL/GenBank/DDBJ whole genome shotgun (WGS) entry which is preliminary data.</text>
</comment>
<reference evidence="2 3" key="1">
    <citation type="journal article" date="2018" name="Sci. Rep.">
        <title>Genomic signatures of local adaptation to the degree of environmental predictability in rotifers.</title>
        <authorList>
            <person name="Franch-Gras L."/>
            <person name="Hahn C."/>
            <person name="Garcia-Roger E.M."/>
            <person name="Carmona M.J."/>
            <person name="Serra M."/>
            <person name="Gomez A."/>
        </authorList>
    </citation>
    <scope>NUCLEOTIDE SEQUENCE [LARGE SCALE GENOMIC DNA]</scope>
    <source>
        <strain evidence="2">HYR1</strain>
    </source>
</reference>
<name>A0A3M7RV12_BRAPC</name>
<protein>
    <submittedName>
        <fullName evidence="2">Uncharacterized protein</fullName>
    </submittedName>
</protein>
<evidence type="ECO:0000256" key="1">
    <source>
        <dbReference type="SAM" id="SignalP"/>
    </source>
</evidence>
<evidence type="ECO:0000313" key="2">
    <source>
        <dbReference type="EMBL" id="RNA27413.1"/>
    </source>
</evidence>
<accession>A0A3M7RV12</accession>
<proteinExistence type="predicted"/>
<sequence length="59" mass="6789">MGLSSISFTFLFSSLFTSLPNLAKFFALTSKIFKLLNYGFCSLKDDDARKLDEYCLKYK</sequence>
<dbReference type="Proteomes" id="UP000276133">
    <property type="component" value="Unassembled WGS sequence"/>
</dbReference>
<dbReference type="EMBL" id="REGN01002547">
    <property type="protein sequence ID" value="RNA27413.1"/>
    <property type="molecule type" value="Genomic_DNA"/>
</dbReference>
<evidence type="ECO:0000313" key="3">
    <source>
        <dbReference type="Proteomes" id="UP000276133"/>
    </source>
</evidence>
<dbReference type="AlphaFoldDB" id="A0A3M7RV12"/>
<keyword evidence="3" id="KW-1185">Reference proteome</keyword>
<feature type="chain" id="PRO_5018114390" evidence="1">
    <location>
        <begin position="24"/>
        <end position="59"/>
    </location>
</feature>